<feature type="compositionally biased region" description="Low complexity" evidence="1">
    <location>
        <begin position="1"/>
        <end position="39"/>
    </location>
</feature>
<feature type="region of interest" description="Disordered" evidence="1">
    <location>
        <begin position="243"/>
        <end position="280"/>
    </location>
</feature>
<dbReference type="AlphaFoldDB" id="G4TVJ2"/>
<feature type="region of interest" description="Disordered" evidence="1">
    <location>
        <begin position="57"/>
        <end position="86"/>
    </location>
</feature>
<accession>G4TVJ2</accession>
<dbReference type="OrthoDB" id="3262113at2759"/>
<proteinExistence type="predicted"/>
<dbReference type="EMBL" id="CAFZ01000433">
    <property type="protein sequence ID" value="CCA75335.1"/>
    <property type="molecule type" value="Genomic_DNA"/>
</dbReference>
<sequence length="297" mass="33564">MYFIQPRSNTSSRTASRSNSRSDSYKSSPSSRSNSYNANVSPHSDAYYSNAYHHANEYTPRSNTFPSRSRRRTLSRDSSHSLDSSFSVPSICHDRYRDSYLPPRPPSPPLYEHHHQPIPTGLMVRYKIAKALRLIPERRRGGKQTTVLRPQAPYEQPYARREAWRSRGWYVPSCCALDRVADVPMAKTRKLALYGVKRTTTFIMTLRADARDLCLRLAYAVTITIAILARSKVHFTPRRVLHSVTPSSTSHSSSSSRLTSGLHASDVDSEQSSSPSSPPSHRLLALVSFPHYHCISI</sequence>
<comment type="caution">
    <text evidence="2">The sequence shown here is derived from an EMBL/GenBank/DDBJ whole genome shotgun (WGS) entry which is preliminary data.</text>
</comment>
<dbReference type="HOGENOM" id="CLU_937237_0_0_1"/>
<dbReference type="InParanoid" id="G4TVJ2"/>
<feature type="compositionally biased region" description="Low complexity" evidence="1">
    <location>
        <begin position="243"/>
        <end position="264"/>
    </location>
</feature>
<reference evidence="2 3" key="1">
    <citation type="journal article" date="2011" name="PLoS Pathog.">
        <title>Endophytic Life Strategies Decoded by Genome and Transcriptome Analyses of the Mutualistic Root Symbiont Piriformospora indica.</title>
        <authorList>
            <person name="Zuccaro A."/>
            <person name="Lahrmann U."/>
            <person name="Guldener U."/>
            <person name="Langen G."/>
            <person name="Pfiffi S."/>
            <person name="Biedenkopf D."/>
            <person name="Wong P."/>
            <person name="Samans B."/>
            <person name="Grimm C."/>
            <person name="Basiewicz M."/>
            <person name="Murat C."/>
            <person name="Martin F."/>
            <person name="Kogel K.H."/>
        </authorList>
    </citation>
    <scope>NUCLEOTIDE SEQUENCE [LARGE SCALE GENOMIC DNA]</scope>
    <source>
        <strain evidence="2 3">DSM 11827</strain>
    </source>
</reference>
<evidence type="ECO:0000313" key="3">
    <source>
        <dbReference type="Proteomes" id="UP000007148"/>
    </source>
</evidence>
<keyword evidence="3" id="KW-1185">Reference proteome</keyword>
<evidence type="ECO:0000256" key="1">
    <source>
        <dbReference type="SAM" id="MobiDB-lite"/>
    </source>
</evidence>
<gene>
    <name evidence="2" type="ORF">PIIN_09320</name>
</gene>
<evidence type="ECO:0000313" key="2">
    <source>
        <dbReference type="EMBL" id="CCA75335.1"/>
    </source>
</evidence>
<dbReference type="Proteomes" id="UP000007148">
    <property type="component" value="Unassembled WGS sequence"/>
</dbReference>
<name>G4TVJ2_SERID</name>
<organism evidence="2 3">
    <name type="scientific">Serendipita indica (strain DSM 11827)</name>
    <name type="common">Root endophyte fungus</name>
    <name type="synonym">Piriformospora indica</name>
    <dbReference type="NCBI Taxonomy" id="1109443"/>
    <lineage>
        <taxon>Eukaryota</taxon>
        <taxon>Fungi</taxon>
        <taxon>Dikarya</taxon>
        <taxon>Basidiomycota</taxon>
        <taxon>Agaricomycotina</taxon>
        <taxon>Agaricomycetes</taxon>
        <taxon>Sebacinales</taxon>
        <taxon>Serendipitaceae</taxon>
        <taxon>Serendipita</taxon>
    </lineage>
</organism>
<protein>
    <submittedName>
        <fullName evidence="2">Uncharacterized protein</fullName>
    </submittedName>
</protein>
<feature type="region of interest" description="Disordered" evidence="1">
    <location>
        <begin position="1"/>
        <end position="42"/>
    </location>
</feature>